<keyword evidence="2" id="KW-1133">Transmembrane helix</keyword>
<keyword evidence="4" id="KW-1185">Reference proteome</keyword>
<evidence type="ECO:0000313" key="4">
    <source>
        <dbReference type="Proteomes" id="UP001239909"/>
    </source>
</evidence>
<proteinExistence type="predicted"/>
<sequence>MIPGARPTATIFSINAKLAGAALMAVTAYAIWPTYPKWWSFGMMSVILALAAVGNVIAAIRQMVALYQREKAIAELTKDAAAPKSARLASDDHDRLREAGVLDD</sequence>
<reference evidence="3 4" key="1">
    <citation type="submission" date="2023-04" db="EMBL/GenBank/DDBJ databases">
        <title>Marinoamorphus aggregata gen. nov., sp. Nov., isolate from tissue of brittle star Ophioplocus japonicus.</title>
        <authorList>
            <person name="Kawano K."/>
            <person name="Sawayama S."/>
            <person name="Nakagawa S."/>
        </authorList>
    </citation>
    <scope>NUCLEOTIDE SEQUENCE [LARGE SCALE GENOMIC DNA]</scope>
    <source>
        <strain evidence="3 4">NKW23</strain>
    </source>
</reference>
<accession>A0ABQ6LQE6</accession>
<dbReference type="EMBL" id="BSYI01000047">
    <property type="protein sequence ID" value="GMG84971.1"/>
    <property type="molecule type" value="Genomic_DNA"/>
</dbReference>
<feature type="transmembrane region" description="Helical" evidence="2">
    <location>
        <begin position="38"/>
        <end position="60"/>
    </location>
</feature>
<organism evidence="3 4">
    <name type="scientific">Paralimibaculum aggregatum</name>
    <dbReference type="NCBI Taxonomy" id="3036245"/>
    <lineage>
        <taxon>Bacteria</taxon>
        <taxon>Pseudomonadati</taxon>
        <taxon>Pseudomonadota</taxon>
        <taxon>Alphaproteobacteria</taxon>
        <taxon>Rhodobacterales</taxon>
        <taxon>Paracoccaceae</taxon>
        <taxon>Paralimibaculum</taxon>
    </lineage>
</organism>
<gene>
    <name evidence="3" type="ORF">LNKW23_41870</name>
</gene>
<feature type="transmembrane region" description="Helical" evidence="2">
    <location>
        <begin position="12"/>
        <end position="32"/>
    </location>
</feature>
<feature type="compositionally biased region" description="Basic and acidic residues" evidence="1">
    <location>
        <begin position="89"/>
        <end position="104"/>
    </location>
</feature>
<protein>
    <recommendedName>
        <fullName evidence="5">YiaAB two helix domain-containing protein</fullName>
    </recommendedName>
</protein>
<evidence type="ECO:0000313" key="3">
    <source>
        <dbReference type="EMBL" id="GMG84971.1"/>
    </source>
</evidence>
<feature type="region of interest" description="Disordered" evidence="1">
    <location>
        <begin position="80"/>
        <end position="104"/>
    </location>
</feature>
<keyword evidence="2" id="KW-0812">Transmembrane</keyword>
<comment type="caution">
    <text evidence="3">The sequence shown here is derived from an EMBL/GenBank/DDBJ whole genome shotgun (WGS) entry which is preliminary data.</text>
</comment>
<keyword evidence="2" id="KW-0472">Membrane</keyword>
<evidence type="ECO:0000256" key="1">
    <source>
        <dbReference type="SAM" id="MobiDB-lite"/>
    </source>
</evidence>
<evidence type="ECO:0008006" key="5">
    <source>
        <dbReference type="Google" id="ProtNLM"/>
    </source>
</evidence>
<name>A0ABQ6LQE6_9RHOB</name>
<dbReference type="RefSeq" id="WP_285674162.1">
    <property type="nucleotide sequence ID" value="NZ_BSYI01000047.1"/>
</dbReference>
<dbReference type="Proteomes" id="UP001239909">
    <property type="component" value="Unassembled WGS sequence"/>
</dbReference>
<evidence type="ECO:0000256" key="2">
    <source>
        <dbReference type="SAM" id="Phobius"/>
    </source>
</evidence>